<dbReference type="CDD" id="cd07389">
    <property type="entry name" value="MPP_PhoD"/>
    <property type="match status" value="1"/>
</dbReference>
<dbReference type="Pfam" id="PF09423">
    <property type="entry name" value="PhoD"/>
    <property type="match status" value="1"/>
</dbReference>
<dbReference type="InterPro" id="IPR052900">
    <property type="entry name" value="Phospholipid_Metab_Enz"/>
</dbReference>
<dbReference type="Gene3D" id="3.60.21.70">
    <property type="entry name" value="PhoD-like phosphatase"/>
    <property type="match status" value="1"/>
</dbReference>
<dbReference type="SUPFAM" id="SSF56300">
    <property type="entry name" value="Metallo-dependent phosphatases"/>
    <property type="match status" value="1"/>
</dbReference>
<proteinExistence type="predicted"/>
<dbReference type="InterPro" id="IPR018946">
    <property type="entry name" value="PhoD-like_MPP"/>
</dbReference>
<dbReference type="AlphaFoldDB" id="A0A1I1VTS6"/>
<feature type="domain" description="PhoD-like phosphatase metallophosphatase" evidence="1">
    <location>
        <begin position="199"/>
        <end position="442"/>
    </location>
</feature>
<accession>A0A1I1VTS6</accession>
<dbReference type="Proteomes" id="UP000199400">
    <property type="component" value="Unassembled WGS sequence"/>
</dbReference>
<protein>
    <submittedName>
        <fullName evidence="2">Alkaline phosphatase D</fullName>
    </submittedName>
</protein>
<organism evidence="2 3">
    <name type="scientific">Nannocystis exedens</name>
    <dbReference type="NCBI Taxonomy" id="54"/>
    <lineage>
        <taxon>Bacteria</taxon>
        <taxon>Pseudomonadati</taxon>
        <taxon>Myxococcota</taxon>
        <taxon>Polyangia</taxon>
        <taxon>Nannocystales</taxon>
        <taxon>Nannocystaceae</taxon>
        <taxon>Nannocystis</taxon>
    </lineage>
</organism>
<evidence type="ECO:0000313" key="3">
    <source>
        <dbReference type="Proteomes" id="UP000199400"/>
    </source>
</evidence>
<dbReference type="STRING" id="54.SAMN02745121_01965"/>
<dbReference type="InterPro" id="IPR038607">
    <property type="entry name" value="PhoD-like_sf"/>
</dbReference>
<gene>
    <name evidence="2" type="ORF">SAMN02745121_01965</name>
</gene>
<evidence type="ECO:0000313" key="2">
    <source>
        <dbReference type="EMBL" id="SFD86502.1"/>
    </source>
</evidence>
<dbReference type="PANTHER" id="PTHR43606">
    <property type="entry name" value="PHOSPHATASE, PUTATIVE (AFU_ORTHOLOGUE AFUA_6G08710)-RELATED"/>
    <property type="match status" value="1"/>
</dbReference>
<dbReference type="RefSeq" id="WP_096330756.1">
    <property type="nucleotide sequence ID" value="NZ_FOMX01000005.1"/>
</dbReference>
<keyword evidence="3" id="KW-1185">Reference proteome</keyword>
<reference evidence="3" key="1">
    <citation type="submission" date="2016-10" db="EMBL/GenBank/DDBJ databases">
        <authorList>
            <person name="Varghese N."/>
            <person name="Submissions S."/>
        </authorList>
    </citation>
    <scope>NUCLEOTIDE SEQUENCE [LARGE SCALE GENOMIC DNA]</scope>
    <source>
        <strain evidence="3">ATCC 25963</strain>
    </source>
</reference>
<dbReference type="EMBL" id="FOMX01000005">
    <property type="protein sequence ID" value="SFD86502.1"/>
    <property type="molecule type" value="Genomic_DNA"/>
</dbReference>
<dbReference type="InterPro" id="IPR029052">
    <property type="entry name" value="Metallo-depent_PP-like"/>
</dbReference>
<dbReference type="OrthoDB" id="327733at2"/>
<evidence type="ECO:0000259" key="1">
    <source>
        <dbReference type="Pfam" id="PF09423"/>
    </source>
</evidence>
<name>A0A1I1VTS6_9BACT</name>
<dbReference type="PANTHER" id="PTHR43606:SF2">
    <property type="entry name" value="ALKALINE PHOSPHATASE FAMILY PROTEIN (AFU_ORTHOLOGUE AFUA_5G03860)"/>
    <property type="match status" value="1"/>
</dbReference>
<sequence length="554" mass="62301">MSTLRPPGLGPIIGHTTDRTCRLWMQAAALDDPRKIVADEDRRTIGVLVVMQKGEHVIPAPVRPVFYFRLQREFDRTGTFILGLEAGLGGTTPVYALEPDTTYRVRLASLALDDAEDNDLRTGDQELAATLPNPQVWAAQVERLPDVACEAVFRTCSPRSTAAPAFSFMLGSCRYPGLMWKVKESDRIFGPMFDELSTEKLGARPSLVIMCGDQIYADTFHRAVPVGLADTHAEFTDRYQQAFGSFNMRRLLRHVPTYMCLDDHEIEDNWSQDRLHKPGKKIVFNLAIGTYMSYQWSHSPRNYGKRLYYSFVSSGYPFFALDCRTQRYMDDVPDTVDDNHLLGRPSLDPDEPSQLDVLCEWLRDQQADRGNVPKFIISASVFAPNPVFATHGASVAHLEKSDAWPAFPQTRRALLQAIVDSKIQNVVFLSGDVHSASVARLEFRGGGSEDLRAYSLVSSAFYWPFPFADGDPAEFVHDSRDPRTPDTFEIRPGVTMDYRAWNFCNDDNFARITADRASHTLTMELIGRDGAPIATKGPYKKPVDLTSRLELAPW</sequence>